<name>A0A327YPH8_9BACL</name>
<feature type="transmembrane region" description="Helical" evidence="2">
    <location>
        <begin position="77"/>
        <end position="93"/>
    </location>
</feature>
<comment type="caution">
    <text evidence="3">The sequence shown here is derived from an EMBL/GenBank/DDBJ whole genome shotgun (WGS) entry which is preliminary data.</text>
</comment>
<gene>
    <name evidence="3" type="ORF">B0I26_102185</name>
</gene>
<feature type="coiled-coil region" evidence="1">
    <location>
        <begin position="90"/>
        <end position="117"/>
    </location>
</feature>
<evidence type="ECO:0000256" key="1">
    <source>
        <dbReference type="SAM" id="Coils"/>
    </source>
</evidence>
<evidence type="ECO:0000313" key="4">
    <source>
        <dbReference type="Proteomes" id="UP000248555"/>
    </source>
</evidence>
<accession>A0A327YPH8</accession>
<dbReference type="Pfam" id="PF10864">
    <property type="entry name" value="DUF2663"/>
    <property type="match status" value="1"/>
</dbReference>
<dbReference type="InterPro" id="IPR020210">
    <property type="entry name" value="Uncharacterised_YpbF_TM"/>
</dbReference>
<protein>
    <submittedName>
        <fullName evidence="3">Uncharacterized protein DUF2663</fullName>
    </submittedName>
</protein>
<proteinExistence type="predicted"/>
<evidence type="ECO:0000313" key="3">
    <source>
        <dbReference type="EMBL" id="RAK22196.1"/>
    </source>
</evidence>
<evidence type="ECO:0000256" key="2">
    <source>
        <dbReference type="SAM" id="Phobius"/>
    </source>
</evidence>
<organism evidence="3 4">
    <name type="scientific">Paranoxybacillus vitaminiphilus</name>
    <dbReference type="NCBI Taxonomy" id="581036"/>
    <lineage>
        <taxon>Bacteria</taxon>
        <taxon>Bacillati</taxon>
        <taxon>Bacillota</taxon>
        <taxon>Bacilli</taxon>
        <taxon>Bacillales</taxon>
        <taxon>Anoxybacillaceae</taxon>
        <taxon>Paranoxybacillus</taxon>
    </lineage>
</organism>
<sequence>MEWFHESIDEVTKQMMLAVIEKKQKFARLSIIVKTLQIITFIGFSSFFIYVALFIVYPNYFIISSIIDSFLNRSEHLYILLILFSMYWSILFYRKKCDKAEEEFHALRCEIIQKSNDLWKEEQEWKERYKLFEWMKKQYDINLYYENK</sequence>
<dbReference type="OrthoDB" id="2969742at2"/>
<feature type="transmembrane region" description="Helical" evidence="2">
    <location>
        <begin position="31"/>
        <end position="57"/>
    </location>
</feature>
<keyword evidence="2" id="KW-0812">Transmembrane</keyword>
<dbReference type="AlphaFoldDB" id="A0A327YPH8"/>
<dbReference type="RefSeq" id="WP_111644054.1">
    <property type="nucleotide sequence ID" value="NZ_QLMH01000002.1"/>
</dbReference>
<dbReference type="EMBL" id="QLMH01000002">
    <property type="protein sequence ID" value="RAK22196.1"/>
    <property type="molecule type" value="Genomic_DNA"/>
</dbReference>
<keyword evidence="2" id="KW-1133">Transmembrane helix</keyword>
<keyword evidence="1" id="KW-0175">Coiled coil</keyword>
<keyword evidence="4" id="KW-1185">Reference proteome</keyword>
<keyword evidence="2" id="KW-0472">Membrane</keyword>
<reference evidence="3 4" key="1">
    <citation type="submission" date="2018-06" db="EMBL/GenBank/DDBJ databases">
        <title>Genomic Encyclopedia of Type Strains, Phase III (KMG-III): the genomes of soil and plant-associated and newly described type strains.</title>
        <authorList>
            <person name="Whitman W."/>
        </authorList>
    </citation>
    <scope>NUCLEOTIDE SEQUENCE [LARGE SCALE GENOMIC DNA]</scope>
    <source>
        <strain evidence="3 4">CGMCC 1.8979</strain>
    </source>
</reference>
<dbReference type="Proteomes" id="UP000248555">
    <property type="component" value="Unassembled WGS sequence"/>
</dbReference>